<sequence>MNKKSKDISFEQLILKLRVEEDNRMNEKEDATWLEPNVNMVSSNSSMTKFQKGKAAGYAESQAIEQRITSIGETTVDLEEEASTVEGPWVDTGATKHICNSKNLCATYQKVNDEEPMYMRNATTTKVEGRGKVNLKLTSGNELVLTNVLHVPAITNNLISGPTLRNKGFKIVFESDKVVITKGGVYVGKGYLNEEIFKLSTVPNDIVNTVNSNKTAGSSSAFVYMLDSSSLCHSRLGHDSVKLTVVEYQQLFFCLSRPMKIWNRIYYVSDEEGEFDDHAGGYGGFLDVGE</sequence>
<organism evidence="1 2">
    <name type="scientific">Arctium lappa</name>
    <name type="common">Greater burdock</name>
    <name type="synonym">Lappa major</name>
    <dbReference type="NCBI Taxonomy" id="4217"/>
    <lineage>
        <taxon>Eukaryota</taxon>
        <taxon>Viridiplantae</taxon>
        <taxon>Streptophyta</taxon>
        <taxon>Embryophyta</taxon>
        <taxon>Tracheophyta</taxon>
        <taxon>Spermatophyta</taxon>
        <taxon>Magnoliopsida</taxon>
        <taxon>eudicotyledons</taxon>
        <taxon>Gunneridae</taxon>
        <taxon>Pentapetalae</taxon>
        <taxon>asterids</taxon>
        <taxon>campanulids</taxon>
        <taxon>Asterales</taxon>
        <taxon>Asteraceae</taxon>
        <taxon>Carduoideae</taxon>
        <taxon>Cardueae</taxon>
        <taxon>Arctiinae</taxon>
        <taxon>Arctium</taxon>
    </lineage>
</organism>
<keyword evidence="2" id="KW-1185">Reference proteome</keyword>
<dbReference type="Proteomes" id="UP001055879">
    <property type="component" value="Linkage Group LG03"/>
</dbReference>
<accession>A0ACB9DK14</accession>
<reference evidence="2" key="1">
    <citation type="journal article" date="2022" name="Mol. Ecol. Resour.">
        <title>The genomes of chicory, endive, great burdock and yacon provide insights into Asteraceae palaeo-polyploidization history and plant inulin production.</title>
        <authorList>
            <person name="Fan W."/>
            <person name="Wang S."/>
            <person name="Wang H."/>
            <person name="Wang A."/>
            <person name="Jiang F."/>
            <person name="Liu H."/>
            <person name="Zhao H."/>
            <person name="Xu D."/>
            <person name="Zhang Y."/>
        </authorList>
    </citation>
    <scope>NUCLEOTIDE SEQUENCE [LARGE SCALE GENOMIC DNA]</scope>
    <source>
        <strain evidence="2">cv. Niubang</strain>
    </source>
</reference>
<proteinExistence type="predicted"/>
<evidence type="ECO:0000313" key="2">
    <source>
        <dbReference type="Proteomes" id="UP001055879"/>
    </source>
</evidence>
<dbReference type="EMBL" id="CM042049">
    <property type="protein sequence ID" value="KAI3746840.1"/>
    <property type="molecule type" value="Genomic_DNA"/>
</dbReference>
<reference evidence="1 2" key="2">
    <citation type="journal article" date="2022" name="Mol. Ecol. Resour.">
        <title>The genomes of chicory, endive, great burdock and yacon provide insights into Asteraceae paleo-polyploidization history and plant inulin production.</title>
        <authorList>
            <person name="Fan W."/>
            <person name="Wang S."/>
            <person name="Wang H."/>
            <person name="Wang A."/>
            <person name="Jiang F."/>
            <person name="Liu H."/>
            <person name="Zhao H."/>
            <person name="Xu D."/>
            <person name="Zhang Y."/>
        </authorList>
    </citation>
    <scope>NUCLEOTIDE SEQUENCE [LARGE SCALE GENOMIC DNA]</scope>
    <source>
        <strain evidence="2">cv. Niubang</strain>
    </source>
</reference>
<protein>
    <submittedName>
        <fullName evidence="1">Uncharacterized protein</fullName>
    </submittedName>
</protein>
<evidence type="ECO:0000313" key="1">
    <source>
        <dbReference type="EMBL" id="KAI3746840.1"/>
    </source>
</evidence>
<gene>
    <name evidence="1" type="ORF">L6452_09282</name>
</gene>
<name>A0ACB9DK14_ARCLA</name>
<comment type="caution">
    <text evidence="1">The sequence shown here is derived from an EMBL/GenBank/DDBJ whole genome shotgun (WGS) entry which is preliminary data.</text>
</comment>